<dbReference type="EMBL" id="KI913962">
    <property type="protein sequence ID" value="ETW01625.1"/>
    <property type="molecule type" value="Genomic_DNA"/>
</dbReference>
<dbReference type="AlphaFoldDB" id="A0A024U5X3"/>
<gene>
    <name evidence="2" type="ORF">H310_06257</name>
</gene>
<dbReference type="GeneID" id="20083307"/>
<dbReference type="RefSeq" id="XP_008869473.1">
    <property type="nucleotide sequence ID" value="XM_008871251.1"/>
</dbReference>
<reference evidence="2" key="1">
    <citation type="submission" date="2013-12" db="EMBL/GenBank/DDBJ databases">
        <title>The Genome Sequence of Aphanomyces invadans NJM9701.</title>
        <authorList>
            <consortium name="The Broad Institute Genomics Platform"/>
            <person name="Russ C."/>
            <person name="Tyler B."/>
            <person name="van West P."/>
            <person name="Dieguez-Uribeondo J."/>
            <person name="Young S.K."/>
            <person name="Zeng Q."/>
            <person name="Gargeya S."/>
            <person name="Fitzgerald M."/>
            <person name="Abouelleil A."/>
            <person name="Alvarado L."/>
            <person name="Chapman S.B."/>
            <person name="Gainer-Dewar J."/>
            <person name="Goldberg J."/>
            <person name="Griggs A."/>
            <person name="Gujja S."/>
            <person name="Hansen M."/>
            <person name="Howarth C."/>
            <person name="Imamovic A."/>
            <person name="Ireland A."/>
            <person name="Larimer J."/>
            <person name="McCowan C."/>
            <person name="Murphy C."/>
            <person name="Pearson M."/>
            <person name="Poon T.W."/>
            <person name="Priest M."/>
            <person name="Roberts A."/>
            <person name="Saif S."/>
            <person name="Shea T."/>
            <person name="Sykes S."/>
            <person name="Wortman J."/>
            <person name="Nusbaum C."/>
            <person name="Birren B."/>
        </authorList>
    </citation>
    <scope>NUCLEOTIDE SEQUENCE [LARGE SCALE GENOMIC DNA]</scope>
    <source>
        <strain evidence="2">NJM9701</strain>
    </source>
</reference>
<name>A0A024U5X3_9STRA</name>
<evidence type="ECO:0000313" key="2">
    <source>
        <dbReference type="EMBL" id="ETW01625.1"/>
    </source>
</evidence>
<dbReference type="VEuPathDB" id="FungiDB:H310_06257"/>
<dbReference type="OrthoDB" id="76385at2759"/>
<dbReference type="InterPro" id="IPR043502">
    <property type="entry name" value="DNA/RNA_pol_sf"/>
</dbReference>
<sequence>MMPAGCVNPTPQNQGQRSVKAPATSRDLADQPATTPGVAVNRTLRLTEELTDDLDEKERMCSAATELETASSDDNSEGTDIAAVEVLQDLLLGDSQVKAAPLKVQMKPEVAQVKWGLRGYPPTYVAFLDSHALELEEAGLVIVPKKDPGDLRMTIDSRPINACIEGDKLVLLLKVLNICRSYGLKDDTSEFVRLQTAMPATAAETAAALTESCLFDVVTTWVSI</sequence>
<accession>A0A024U5X3</accession>
<evidence type="ECO:0000256" key="1">
    <source>
        <dbReference type="SAM" id="MobiDB-lite"/>
    </source>
</evidence>
<proteinExistence type="predicted"/>
<protein>
    <submittedName>
        <fullName evidence="2">Uncharacterized protein</fullName>
    </submittedName>
</protein>
<feature type="region of interest" description="Disordered" evidence="1">
    <location>
        <begin position="1"/>
        <end position="38"/>
    </location>
</feature>
<organism evidence="2">
    <name type="scientific">Aphanomyces invadans</name>
    <dbReference type="NCBI Taxonomy" id="157072"/>
    <lineage>
        <taxon>Eukaryota</taxon>
        <taxon>Sar</taxon>
        <taxon>Stramenopiles</taxon>
        <taxon>Oomycota</taxon>
        <taxon>Saprolegniomycetes</taxon>
        <taxon>Saprolegniales</taxon>
        <taxon>Verrucalvaceae</taxon>
        <taxon>Aphanomyces</taxon>
    </lineage>
</organism>
<dbReference type="SUPFAM" id="SSF56672">
    <property type="entry name" value="DNA/RNA polymerases"/>
    <property type="match status" value="1"/>
</dbReference>